<dbReference type="InterPro" id="IPR052201">
    <property type="entry name" value="LRR-containing_regulator"/>
</dbReference>
<dbReference type="PANTHER" id="PTHR24111">
    <property type="entry name" value="LEUCINE-RICH REPEAT-CONTAINING PROTEIN 34"/>
    <property type="match status" value="1"/>
</dbReference>
<evidence type="ECO:0000313" key="3">
    <source>
        <dbReference type="Proteomes" id="UP001224775"/>
    </source>
</evidence>
<sequence>MKGLQILSQEQLAKSFEAIAFAPEDRLTAAAANALFNELPVSCAAAVSSFVSSETYYQRACSQLSVLGCRREEHGLSFKRMFFEIAVQDLLQKSTTLSQAVAENIFTLKLSACPHDFPLDEVCAQLPNLNRLDVKYDLESSSHVSSLERLPRALNVSSNLVSLTLQDSFLTDNDVATMFDNGSCPNCTIMNLNLAHNNITSTGLGVVVSHFLAPPTSVLCSLDMMGNKIDSQGGSLLGRALATNESLLSLNLRLNHLGDDGGSALLDCLANNVTLRYLNLSANELASLSANALVNMLESNDSLSLEAVIITSNPFSDEDEEAIKSCDRCFLDVRGGSSPGRQEMFLGKSIMPF</sequence>
<reference evidence="2" key="1">
    <citation type="submission" date="2023-06" db="EMBL/GenBank/DDBJ databases">
        <title>Survivors Of The Sea: Transcriptome response of Skeletonema marinoi to long-term dormancy.</title>
        <authorList>
            <person name="Pinder M.I.M."/>
            <person name="Kourtchenko O."/>
            <person name="Robertson E.K."/>
            <person name="Larsson T."/>
            <person name="Maumus F."/>
            <person name="Osuna-Cruz C.M."/>
            <person name="Vancaester E."/>
            <person name="Stenow R."/>
            <person name="Vandepoele K."/>
            <person name="Ploug H."/>
            <person name="Bruchert V."/>
            <person name="Godhe A."/>
            <person name="Topel M."/>
        </authorList>
    </citation>
    <scope>NUCLEOTIDE SEQUENCE</scope>
    <source>
        <strain evidence="2">R05AC</strain>
    </source>
</reference>
<proteinExistence type="predicted"/>
<dbReference type="SUPFAM" id="SSF52047">
    <property type="entry name" value="RNI-like"/>
    <property type="match status" value="1"/>
</dbReference>
<dbReference type="PANTHER" id="PTHR24111:SF0">
    <property type="entry name" value="LEUCINE-RICH REPEAT-CONTAINING PROTEIN"/>
    <property type="match status" value="1"/>
</dbReference>
<organism evidence="2 3">
    <name type="scientific">Skeletonema marinoi</name>
    <dbReference type="NCBI Taxonomy" id="267567"/>
    <lineage>
        <taxon>Eukaryota</taxon>
        <taxon>Sar</taxon>
        <taxon>Stramenopiles</taxon>
        <taxon>Ochrophyta</taxon>
        <taxon>Bacillariophyta</taxon>
        <taxon>Coscinodiscophyceae</taxon>
        <taxon>Thalassiosirophycidae</taxon>
        <taxon>Thalassiosirales</taxon>
        <taxon>Skeletonemataceae</taxon>
        <taxon>Skeletonema</taxon>
        <taxon>Skeletonema marinoi-dohrnii complex</taxon>
    </lineage>
</organism>
<comment type="caution">
    <text evidence="2">The sequence shown here is derived from an EMBL/GenBank/DDBJ whole genome shotgun (WGS) entry which is preliminary data.</text>
</comment>
<dbReference type="Proteomes" id="UP001224775">
    <property type="component" value="Unassembled WGS sequence"/>
</dbReference>
<accession>A0AAD9DEW2</accession>
<dbReference type="InterPro" id="IPR032675">
    <property type="entry name" value="LRR_dom_sf"/>
</dbReference>
<protein>
    <submittedName>
        <fullName evidence="2">Uncharacterized protein</fullName>
    </submittedName>
</protein>
<evidence type="ECO:0000313" key="2">
    <source>
        <dbReference type="EMBL" id="KAK1743143.1"/>
    </source>
</evidence>
<keyword evidence="1" id="KW-0677">Repeat</keyword>
<keyword evidence="3" id="KW-1185">Reference proteome</keyword>
<dbReference type="Pfam" id="PF13516">
    <property type="entry name" value="LRR_6"/>
    <property type="match status" value="3"/>
</dbReference>
<dbReference type="Gene3D" id="3.80.10.10">
    <property type="entry name" value="Ribonuclease Inhibitor"/>
    <property type="match status" value="2"/>
</dbReference>
<dbReference type="SMART" id="SM00368">
    <property type="entry name" value="LRR_RI"/>
    <property type="match status" value="4"/>
</dbReference>
<dbReference type="InterPro" id="IPR001611">
    <property type="entry name" value="Leu-rich_rpt"/>
</dbReference>
<dbReference type="EMBL" id="JATAAI010000009">
    <property type="protein sequence ID" value="KAK1743143.1"/>
    <property type="molecule type" value="Genomic_DNA"/>
</dbReference>
<name>A0AAD9DEW2_9STRA</name>
<dbReference type="AlphaFoldDB" id="A0AAD9DEW2"/>
<evidence type="ECO:0000256" key="1">
    <source>
        <dbReference type="ARBA" id="ARBA00022737"/>
    </source>
</evidence>
<gene>
    <name evidence="2" type="ORF">QTG54_005764</name>
</gene>